<dbReference type="GO" id="GO:0050385">
    <property type="term" value="F:ureidoglycolate lyase activity"/>
    <property type="evidence" value="ECO:0007669"/>
    <property type="project" value="UniProtKB-EC"/>
</dbReference>
<feature type="compositionally biased region" description="Polar residues" evidence="5">
    <location>
        <begin position="38"/>
        <end position="69"/>
    </location>
</feature>
<accession>A0AAJ8LGV7</accession>
<evidence type="ECO:0000313" key="7">
    <source>
        <dbReference type="EMBL" id="WWD17584.1"/>
    </source>
</evidence>
<evidence type="ECO:0000256" key="6">
    <source>
        <dbReference type="SAM" id="SignalP"/>
    </source>
</evidence>
<dbReference type="Gene3D" id="2.60.120.480">
    <property type="entry name" value="Ureidoglycolate hydrolase"/>
    <property type="match status" value="1"/>
</dbReference>
<dbReference type="InterPro" id="IPR047233">
    <property type="entry name" value="UAH_cupin"/>
</dbReference>
<organism evidence="7 8">
    <name type="scientific">Kwoniella shandongensis</name>
    <dbReference type="NCBI Taxonomy" id="1734106"/>
    <lineage>
        <taxon>Eukaryota</taxon>
        <taxon>Fungi</taxon>
        <taxon>Dikarya</taxon>
        <taxon>Basidiomycota</taxon>
        <taxon>Agaricomycotina</taxon>
        <taxon>Tremellomycetes</taxon>
        <taxon>Tremellales</taxon>
        <taxon>Cryptococcaceae</taxon>
        <taxon>Kwoniella</taxon>
    </lineage>
</organism>
<dbReference type="GO" id="GO:0004848">
    <property type="term" value="F:ureidoglycolate hydrolase activity"/>
    <property type="evidence" value="ECO:0007669"/>
    <property type="project" value="InterPro"/>
</dbReference>
<keyword evidence="2" id="KW-0659">Purine metabolism</keyword>
<evidence type="ECO:0000256" key="5">
    <source>
        <dbReference type="SAM" id="MobiDB-lite"/>
    </source>
</evidence>
<reference evidence="7" key="1">
    <citation type="submission" date="2017-08" db="EMBL/GenBank/DDBJ databases">
        <authorList>
            <person name="Cuomo C."/>
            <person name="Billmyre B."/>
            <person name="Heitman J."/>
        </authorList>
    </citation>
    <scope>NUCLEOTIDE SEQUENCE</scope>
    <source>
        <strain evidence="7">CBS 12478</strain>
    </source>
</reference>
<dbReference type="Proteomes" id="UP000322225">
    <property type="component" value="Chromosome 3"/>
</dbReference>
<feature type="compositionally biased region" description="Polar residues" evidence="5">
    <location>
        <begin position="76"/>
        <end position="86"/>
    </location>
</feature>
<evidence type="ECO:0000256" key="3">
    <source>
        <dbReference type="ARBA" id="ARBA00023239"/>
    </source>
</evidence>
<evidence type="ECO:0000313" key="8">
    <source>
        <dbReference type="Proteomes" id="UP000322225"/>
    </source>
</evidence>
<dbReference type="InterPro" id="IPR024060">
    <property type="entry name" value="Ureidoglycolate_lyase_dom_sf"/>
</dbReference>
<keyword evidence="3" id="KW-0456">Lyase</keyword>
<dbReference type="PANTHER" id="PTHR21221">
    <property type="entry name" value="UREIDOGLYCOLATE HYDROLASE"/>
    <property type="match status" value="1"/>
</dbReference>
<dbReference type="CDD" id="cd20298">
    <property type="entry name" value="cupin_UAH"/>
    <property type="match status" value="1"/>
</dbReference>
<dbReference type="Pfam" id="PF04115">
    <property type="entry name" value="Ureidogly_lyase"/>
    <property type="match status" value="1"/>
</dbReference>
<dbReference type="InterPro" id="IPR011051">
    <property type="entry name" value="RmlC_Cupin_sf"/>
</dbReference>
<dbReference type="PANTHER" id="PTHR21221:SF1">
    <property type="entry name" value="UREIDOGLYCOLATE LYASE"/>
    <property type="match status" value="1"/>
</dbReference>
<keyword evidence="8" id="KW-1185">Reference proteome</keyword>
<dbReference type="SUPFAM" id="SSF51182">
    <property type="entry name" value="RmlC-like cupins"/>
    <property type="match status" value="1"/>
</dbReference>
<dbReference type="RefSeq" id="XP_065823140.1">
    <property type="nucleotide sequence ID" value="XM_065967068.1"/>
</dbReference>
<keyword evidence="6" id="KW-0732">Signal</keyword>
<feature type="region of interest" description="Disordered" evidence="5">
    <location>
        <begin position="38"/>
        <end position="86"/>
    </location>
</feature>
<gene>
    <name evidence="7" type="ORF">CI109_102025</name>
</gene>
<dbReference type="GO" id="GO:0000256">
    <property type="term" value="P:allantoin catabolic process"/>
    <property type="evidence" value="ECO:0007669"/>
    <property type="project" value="InterPro"/>
</dbReference>
<feature type="signal peptide" evidence="6">
    <location>
        <begin position="1"/>
        <end position="26"/>
    </location>
</feature>
<sequence>MFYVASAFVMSIRITAVALTPSTTHARLHIISPALTTSKTRHGNQGTSTKTPYIAPCTNNYDTAPSGQSGRPLLSASRNTPRTISKDVNGSQSLVIHALERHPYTSQSFTPMGRKADTAYIVVVADGDESGQRPDLTTVKAYTVPGDTGVCYDAGLWHAPMAVVGEVRLLGDDFPLTIRPLTLPSSNLRTASQRKTAK</sequence>
<name>A0AAJ8LGV7_9TREE</name>
<reference evidence="7" key="2">
    <citation type="submission" date="2024-01" db="EMBL/GenBank/DDBJ databases">
        <title>Comparative genomics of Cryptococcus and Kwoniella reveals pathogenesis evolution and contrasting modes of karyotype evolution via chromosome fusion or intercentromeric recombination.</title>
        <authorList>
            <person name="Coelho M.A."/>
            <person name="David-Palma M."/>
            <person name="Shea T."/>
            <person name="Bowers K."/>
            <person name="McGinley-Smith S."/>
            <person name="Mohammad A.W."/>
            <person name="Gnirke A."/>
            <person name="Yurkov A.M."/>
            <person name="Nowrousian M."/>
            <person name="Sun S."/>
            <person name="Cuomo C.A."/>
            <person name="Heitman J."/>
        </authorList>
    </citation>
    <scope>NUCLEOTIDE SEQUENCE</scope>
    <source>
        <strain evidence="7">CBS 12478</strain>
    </source>
</reference>
<dbReference type="GO" id="GO:0006144">
    <property type="term" value="P:purine nucleobase metabolic process"/>
    <property type="evidence" value="ECO:0007669"/>
    <property type="project" value="UniProtKB-KW"/>
</dbReference>
<feature type="chain" id="PRO_5042616663" description="Ureidoglycolate hydrolase" evidence="6">
    <location>
        <begin position="27"/>
        <end position="198"/>
    </location>
</feature>
<evidence type="ECO:0000256" key="2">
    <source>
        <dbReference type="ARBA" id="ARBA00022631"/>
    </source>
</evidence>
<comment type="subunit">
    <text evidence="1">Homodimer.</text>
</comment>
<dbReference type="GeneID" id="90829923"/>
<evidence type="ECO:0000256" key="1">
    <source>
        <dbReference type="ARBA" id="ARBA00011738"/>
    </source>
</evidence>
<dbReference type="EMBL" id="CP144053">
    <property type="protein sequence ID" value="WWD17584.1"/>
    <property type="molecule type" value="Genomic_DNA"/>
</dbReference>
<dbReference type="KEGG" id="ksn:90829923"/>
<evidence type="ECO:0000256" key="4">
    <source>
        <dbReference type="ARBA" id="ARBA00047684"/>
    </source>
</evidence>
<protein>
    <recommendedName>
        <fullName evidence="9">Ureidoglycolate hydrolase</fullName>
    </recommendedName>
</protein>
<dbReference type="AlphaFoldDB" id="A0AAJ8LGV7"/>
<dbReference type="InterPro" id="IPR007247">
    <property type="entry name" value="Ureidogly_lyase"/>
</dbReference>
<evidence type="ECO:0008006" key="9">
    <source>
        <dbReference type="Google" id="ProtNLM"/>
    </source>
</evidence>
<comment type="catalytic activity">
    <reaction evidence="4">
        <text>(S)-ureidoglycolate = urea + glyoxylate</text>
        <dbReference type="Rhea" id="RHEA:11304"/>
        <dbReference type="ChEBI" id="CHEBI:16199"/>
        <dbReference type="ChEBI" id="CHEBI:36655"/>
        <dbReference type="ChEBI" id="CHEBI:57296"/>
        <dbReference type="EC" id="4.3.2.3"/>
    </reaction>
</comment>
<proteinExistence type="predicted"/>